<comment type="caution">
    <text evidence="2">The sequence shown here is derived from an EMBL/GenBank/DDBJ whole genome shotgun (WGS) entry which is preliminary data.</text>
</comment>
<organism evidence="2 3">
    <name type="scientific">Sphingomonas cavernae</name>
    <dbReference type="NCBI Taxonomy" id="2320861"/>
    <lineage>
        <taxon>Bacteria</taxon>
        <taxon>Pseudomonadati</taxon>
        <taxon>Pseudomonadota</taxon>
        <taxon>Alphaproteobacteria</taxon>
        <taxon>Sphingomonadales</taxon>
        <taxon>Sphingomonadaceae</taxon>
        <taxon>Sphingomonas</taxon>
    </lineage>
</organism>
<gene>
    <name evidence="2" type="ORF">D3876_10580</name>
</gene>
<evidence type="ECO:0000256" key="1">
    <source>
        <dbReference type="SAM" id="MobiDB-lite"/>
    </source>
</evidence>
<proteinExistence type="predicted"/>
<dbReference type="OrthoDB" id="9811310at2"/>
<protein>
    <recommendedName>
        <fullName evidence="4">Type II toxin-antitoxin system ParD family antitoxin</fullName>
    </recommendedName>
</protein>
<dbReference type="EMBL" id="QYUM01000003">
    <property type="protein sequence ID" value="RJF90653.1"/>
    <property type="molecule type" value="Genomic_DNA"/>
</dbReference>
<evidence type="ECO:0000313" key="3">
    <source>
        <dbReference type="Proteomes" id="UP000286100"/>
    </source>
</evidence>
<feature type="region of interest" description="Disordered" evidence="1">
    <location>
        <begin position="45"/>
        <end position="70"/>
    </location>
</feature>
<sequence length="70" mass="8313">MDKERDAQALVLKDARRLRHAARDDFEFDREQTNARVSEVRLALNEGEESGEPEPFDFTAFRQRKAEQYR</sequence>
<dbReference type="Proteomes" id="UP000286100">
    <property type="component" value="Unassembled WGS sequence"/>
</dbReference>
<accession>A0A418WKV0</accession>
<evidence type="ECO:0000313" key="2">
    <source>
        <dbReference type="EMBL" id="RJF90653.1"/>
    </source>
</evidence>
<reference evidence="2 3" key="1">
    <citation type="submission" date="2018-09" db="EMBL/GenBank/DDBJ databases">
        <authorList>
            <person name="Zhu H."/>
        </authorList>
    </citation>
    <scope>NUCLEOTIDE SEQUENCE [LARGE SCALE GENOMIC DNA]</scope>
    <source>
        <strain evidence="2 3">K2R01-6</strain>
    </source>
</reference>
<evidence type="ECO:0008006" key="4">
    <source>
        <dbReference type="Google" id="ProtNLM"/>
    </source>
</evidence>
<keyword evidence="3" id="KW-1185">Reference proteome</keyword>
<dbReference type="Pfam" id="PF03693">
    <property type="entry name" value="ParD_antitoxin"/>
    <property type="match status" value="1"/>
</dbReference>
<dbReference type="AlphaFoldDB" id="A0A418WKV0"/>
<feature type="compositionally biased region" description="Acidic residues" evidence="1">
    <location>
        <begin position="46"/>
        <end position="55"/>
    </location>
</feature>
<dbReference type="RefSeq" id="WP_119762020.1">
    <property type="nucleotide sequence ID" value="NZ_QYUM01000003.1"/>
</dbReference>
<dbReference type="InterPro" id="IPR022789">
    <property type="entry name" value="ParD"/>
</dbReference>
<name>A0A418WKV0_9SPHN</name>